<dbReference type="Pfam" id="PF05707">
    <property type="entry name" value="Zot"/>
    <property type="match status" value="1"/>
</dbReference>
<keyword evidence="2" id="KW-0812">Transmembrane</keyword>
<feature type="compositionally biased region" description="Low complexity" evidence="1">
    <location>
        <begin position="215"/>
        <end position="228"/>
    </location>
</feature>
<feature type="domain" description="Zona occludens toxin N-terminal" evidence="3">
    <location>
        <begin position="4"/>
        <end position="176"/>
    </location>
</feature>
<keyword evidence="2" id="KW-0472">Membrane</keyword>
<keyword evidence="2" id="KW-1133">Transmembrane helix</keyword>
<evidence type="ECO:0000313" key="5">
    <source>
        <dbReference type="Proteomes" id="UP001168380"/>
    </source>
</evidence>
<reference evidence="4" key="1">
    <citation type="submission" date="2023-07" db="EMBL/GenBank/DDBJ databases">
        <title>Gilvimarinus algae sp. nov., isolated from the surface of Kelp.</title>
        <authorList>
            <person name="Sun Y.Y."/>
            <person name="Gong Y."/>
            <person name="Du Z.J."/>
        </authorList>
    </citation>
    <scope>NUCLEOTIDE SEQUENCE</scope>
    <source>
        <strain evidence="4">SDUM040014</strain>
    </source>
</reference>
<evidence type="ECO:0000256" key="2">
    <source>
        <dbReference type="SAM" id="Phobius"/>
    </source>
</evidence>
<evidence type="ECO:0000313" key="4">
    <source>
        <dbReference type="EMBL" id="MDO3383854.1"/>
    </source>
</evidence>
<evidence type="ECO:0000259" key="3">
    <source>
        <dbReference type="Pfam" id="PF05707"/>
    </source>
</evidence>
<dbReference type="CDD" id="cd00009">
    <property type="entry name" value="AAA"/>
    <property type="match status" value="1"/>
</dbReference>
<dbReference type="SUPFAM" id="SSF52540">
    <property type="entry name" value="P-loop containing nucleoside triphosphate hydrolases"/>
    <property type="match status" value="1"/>
</dbReference>
<dbReference type="Gene3D" id="3.40.50.300">
    <property type="entry name" value="P-loop containing nucleotide triphosphate hydrolases"/>
    <property type="match status" value="1"/>
</dbReference>
<feature type="region of interest" description="Disordered" evidence="1">
    <location>
        <begin position="316"/>
        <end position="357"/>
    </location>
</feature>
<accession>A0ABT8TID0</accession>
<sequence>MFTIVSGLPGAGKTLHTIATNKKHTGKRPVFYYNIPLSEEGAKILGWIELTKEQVMTWYDEIPANGILIVDEAQQLWPIRPASKPVPRSLSEIETHRHKGVDLIFITQDPTLLDSHARKLANEHIHYVRPYGAKYAIRHHSGTGVKDVKSKAQLDATTKSRIGQPSDIFPLYKSAEVHTHKFRPPKVLFIIPLLLMLVAYSIYYAFSAITGGSSASQQTTQTNTQQNGPASKSQVVDEDSMTWPQLLKPEIPGLPYTAPLYRQKAMQVVEVPRVAGCMEFENTCHCFTQQGSRINDVSQQVCRKWLVNRPFDHLVYQNQQREGGPDESSARHERRSTGTPSTRYISSLDIKVPSEPY</sequence>
<keyword evidence="5" id="KW-1185">Reference proteome</keyword>
<dbReference type="InterPro" id="IPR008900">
    <property type="entry name" value="Zot_N"/>
</dbReference>
<proteinExistence type="predicted"/>
<gene>
    <name evidence="4" type="ORF">QWI16_16850</name>
</gene>
<comment type="caution">
    <text evidence="4">The sequence shown here is derived from an EMBL/GenBank/DDBJ whole genome shotgun (WGS) entry which is preliminary data.</text>
</comment>
<dbReference type="InterPro" id="IPR027417">
    <property type="entry name" value="P-loop_NTPase"/>
</dbReference>
<protein>
    <submittedName>
        <fullName evidence="4">Zonular occludens toxin domain-containing protein</fullName>
    </submittedName>
</protein>
<name>A0ABT8TID0_9GAMM</name>
<dbReference type="Proteomes" id="UP001168380">
    <property type="component" value="Unassembled WGS sequence"/>
</dbReference>
<dbReference type="RefSeq" id="WP_302714930.1">
    <property type="nucleotide sequence ID" value="NZ_JAULRT010000062.1"/>
</dbReference>
<organism evidence="4 5">
    <name type="scientific">Gilvimarinus algae</name>
    <dbReference type="NCBI Taxonomy" id="3058037"/>
    <lineage>
        <taxon>Bacteria</taxon>
        <taxon>Pseudomonadati</taxon>
        <taxon>Pseudomonadota</taxon>
        <taxon>Gammaproteobacteria</taxon>
        <taxon>Cellvibrionales</taxon>
        <taxon>Cellvibrionaceae</taxon>
        <taxon>Gilvimarinus</taxon>
    </lineage>
</organism>
<feature type="region of interest" description="Disordered" evidence="1">
    <location>
        <begin position="215"/>
        <end position="239"/>
    </location>
</feature>
<feature type="transmembrane region" description="Helical" evidence="2">
    <location>
        <begin position="187"/>
        <end position="206"/>
    </location>
</feature>
<dbReference type="EMBL" id="JAULRT010000062">
    <property type="protein sequence ID" value="MDO3383854.1"/>
    <property type="molecule type" value="Genomic_DNA"/>
</dbReference>
<evidence type="ECO:0000256" key="1">
    <source>
        <dbReference type="SAM" id="MobiDB-lite"/>
    </source>
</evidence>